<dbReference type="Gene3D" id="2.40.128.30">
    <property type="entry name" value="Avidin-like"/>
    <property type="match status" value="1"/>
</dbReference>
<dbReference type="Proteomes" id="UP001152799">
    <property type="component" value="Chromosome 10"/>
</dbReference>
<name>A0A9N9QK18_9CUCU</name>
<accession>A0A9N9QK18</accession>
<dbReference type="EMBL" id="OU892286">
    <property type="protein sequence ID" value="CAG9761837.1"/>
    <property type="molecule type" value="Genomic_DNA"/>
</dbReference>
<evidence type="ECO:0000313" key="2">
    <source>
        <dbReference type="EMBL" id="CAG9761837.1"/>
    </source>
</evidence>
<dbReference type="OrthoDB" id="6735462at2759"/>
<feature type="signal peptide" evidence="1">
    <location>
        <begin position="1"/>
        <end position="20"/>
    </location>
</feature>
<sequence>MSIILLQFIIIFLHAYYCNSLQTKNDDQQLWEMARKSLAQRTREYIKDHPISEDLQSFIDEINHSKREKRQGNMYAIKNGDVVPLEQLEEQFNTESNLGPGFTVVPLLIPIPLQNTVTLKNRDTTENNDNDDPALWRQKGNHMKHYLSANKDDDDKQAVVNNLVEDKLKATSSDPSVDLSKVLADVQNLISAQKKSNSMEGALCNVSGFWNSQSGGKRFHIKRSPDEVKITMRSTEPPTEDGFIKNAWNISAEIPFAQAAQVIIRLTAHKGKKVALFLGECRVCDGSETITGDWLVSRISNNCKDQKAAHSFISDVFRKDNTETLKKAHLKVLASLTAHPTTSTELNDNF</sequence>
<evidence type="ECO:0000256" key="1">
    <source>
        <dbReference type="SAM" id="SignalP"/>
    </source>
</evidence>
<dbReference type="AlphaFoldDB" id="A0A9N9QK18"/>
<keyword evidence="3" id="KW-1185">Reference proteome</keyword>
<proteinExistence type="predicted"/>
<protein>
    <submittedName>
        <fullName evidence="2">Uncharacterized protein</fullName>
    </submittedName>
</protein>
<organism evidence="2 3">
    <name type="scientific">Ceutorhynchus assimilis</name>
    <name type="common">cabbage seed weevil</name>
    <dbReference type="NCBI Taxonomy" id="467358"/>
    <lineage>
        <taxon>Eukaryota</taxon>
        <taxon>Metazoa</taxon>
        <taxon>Ecdysozoa</taxon>
        <taxon>Arthropoda</taxon>
        <taxon>Hexapoda</taxon>
        <taxon>Insecta</taxon>
        <taxon>Pterygota</taxon>
        <taxon>Neoptera</taxon>
        <taxon>Endopterygota</taxon>
        <taxon>Coleoptera</taxon>
        <taxon>Polyphaga</taxon>
        <taxon>Cucujiformia</taxon>
        <taxon>Curculionidae</taxon>
        <taxon>Ceutorhynchinae</taxon>
        <taxon>Ceutorhynchus</taxon>
    </lineage>
</organism>
<gene>
    <name evidence="2" type="ORF">CEUTPL_LOCUS2530</name>
</gene>
<keyword evidence="1" id="KW-0732">Signal</keyword>
<evidence type="ECO:0000313" key="3">
    <source>
        <dbReference type="Proteomes" id="UP001152799"/>
    </source>
</evidence>
<dbReference type="InterPro" id="IPR036896">
    <property type="entry name" value="Avidin-like_sf"/>
</dbReference>
<reference evidence="2" key="1">
    <citation type="submission" date="2022-01" db="EMBL/GenBank/DDBJ databases">
        <authorList>
            <person name="King R."/>
        </authorList>
    </citation>
    <scope>NUCLEOTIDE SEQUENCE</scope>
</reference>
<feature type="chain" id="PRO_5040515934" evidence="1">
    <location>
        <begin position="21"/>
        <end position="350"/>
    </location>
</feature>